<comment type="caution">
    <text evidence="2">The sequence shown here is derived from an EMBL/GenBank/DDBJ whole genome shotgun (WGS) entry which is preliminary data.</text>
</comment>
<keyword evidence="1" id="KW-0472">Membrane</keyword>
<gene>
    <name evidence="2" type="ORF">F0L68_29030</name>
</gene>
<dbReference type="Proteomes" id="UP000323454">
    <property type="component" value="Unassembled WGS sequence"/>
</dbReference>
<dbReference type="OrthoDB" id="5187794at2"/>
<accession>A0A5B2WTB3</accession>
<organism evidence="2 3">
    <name type="scientific">Solihabitans fulvus</name>
    <dbReference type="NCBI Taxonomy" id="1892852"/>
    <lineage>
        <taxon>Bacteria</taxon>
        <taxon>Bacillati</taxon>
        <taxon>Actinomycetota</taxon>
        <taxon>Actinomycetes</taxon>
        <taxon>Pseudonocardiales</taxon>
        <taxon>Pseudonocardiaceae</taxon>
        <taxon>Solihabitans</taxon>
    </lineage>
</organism>
<reference evidence="2 3" key="2">
    <citation type="submission" date="2019-09" db="EMBL/GenBank/DDBJ databases">
        <authorList>
            <person name="Jin C."/>
        </authorList>
    </citation>
    <scope>NUCLEOTIDE SEQUENCE [LARGE SCALE GENOMIC DNA]</scope>
    <source>
        <strain evidence="2 3">AN110305</strain>
    </source>
</reference>
<dbReference type="Pfam" id="PF14325">
    <property type="entry name" value="DUF4383"/>
    <property type="match status" value="1"/>
</dbReference>
<keyword evidence="1" id="KW-1133">Transmembrane helix</keyword>
<reference evidence="2 3" key="1">
    <citation type="submission" date="2019-09" db="EMBL/GenBank/DDBJ databases">
        <title>Goodfellowia gen. nov., a new genus of the Pseudonocardineae related to Actinoalloteichus, containing Goodfellowia coeruleoviolacea gen. nov., comb. nov. gen. nov., comb. nov.</title>
        <authorList>
            <person name="Labeda D."/>
        </authorList>
    </citation>
    <scope>NUCLEOTIDE SEQUENCE [LARGE SCALE GENOMIC DNA]</scope>
    <source>
        <strain evidence="2 3">AN110305</strain>
    </source>
</reference>
<name>A0A5B2WTB3_9PSEU</name>
<keyword evidence="3" id="KW-1185">Reference proteome</keyword>
<feature type="transmembrane region" description="Helical" evidence="1">
    <location>
        <begin position="115"/>
        <end position="136"/>
    </location>
</feature>
<feature type="transmembrane region" description="Helical" evidence="1">
    <location>
        <begin position="21"/>
        <end position="43"/>
    </location>
</feature>
<protein>
    <submittedName>
        <fullName evidence="2">DUF4383 domain-containing protein</fullName>
    </submittedName>
</protein>
<keyword evidence="1" id="KW-0812">Transmembrane</keyword>
<dbReference type="EMBL" id="VUOB01000059">
    <property type="protein sequence ID" value="KAA2254971.1"/>
    <property type="molecule type" value="Genomic_DNA"/>
</dbReference>
<dbReference type="AlphaFoldDB" id="A0A5B2WTB3"/>
<evidence type="ECO:0000256" key="1">
    <source>
        <dbReference type="SAM" id="Phobius"/>
    </source>
</evidence>
<feature type="transmembrane region" description="Helical" evidence="1">
    <location>
        <begin position="55"/>
        <end position="78"/>
    </location>
</feature>
<sequence length="228" mass="24792">MDRYLPPNHPLNRVHRIGAALFGLGLVVFGALGFANQLAYFSTSGDMVLGLSSNGLLSTISVVVGLGLVVAAVIGGLVASTTTSVVGAAFLLSGLVNLAVLDSPLNLLAFKLPNVLFSLVAGMLLLFVGLYGRVAGRLPQDNPYWRARHHEEPYDDHSPELLAERARMAEIDELAHAELAVAEGHATAEQLRMVHEDAVRRAIETRRELYRREREQGRTWLAQNSPYS</sequence>
<proteinExistence type="predicted"/>
<feature type="transmembrane region" description="Helical" evidence="1">
    <location>
        <begin position="85"/>
        <end position="109"/>
    </location>
</feature>
<evidence type="ECO:0000313" key="2">
    <source>
        <dbReference type="EMBL" id="KAA2254971.1"/>
    </source>
</evidence>
<evidence type="ECO:0000313" key="3">
    <source>
        <dbReference type="Proteomes" id="UP000323454"/>
    </source>
</evidence>